<organism evidence="9">
    <name type="scientific">freshwater metagenome</name>
    <dbReference type="NCBI Taxonomy" id="449393"/>
    <lineage>
        <taxon>unclassified sequences</taxon>
        <taxon>metagenomes</taxon>
        <taxon>ecological metagenomes</taxon>
    </lineage>
</organism>
<dbReference type="HAMAP" id="MF_00158">
    <property type="entry name" value="PanC"/>
    <property type="match status" value="1"/>
</dbReference>
<dbReference type="EC" id="6.3.2.1" evidence="3"/>
<keyword evidence="5" id="KW-0566">Pantothenate biosynthesis</keyword>
<dbReference type="GO" id="GO:0015940">
    <property type="term" value="P:pantothenate biosynthetic process"/>
    <property type="evidence" value="ECO:0007669"/>
    <property type="project" value="UniProtKB-UniPathway"/>
</dbReference>
<evidence type="ECO:0000256" key="5">
    <source>
        <dbReference type="ARBA" id="ARBA00022655"/>
    </source>
</evidence>
<dbReference type="InterPro" id="IPR014729">
    <property type="entry name" value="Rossmann-like_a/b/a_fold"/>
</dbReference>
<dbReference type="Pfam" id="PF02569">
    <property type="entry name" value="Pantoate_ligase"/>
    <property type="match status" value="1"/>
</dbReference>
<dbReference type="SUPFAM" id="SSF52374">
    <property type="entry name" value="Nucleotidylyl transferase"/>
    <property type="match status" value="1"/>
</dbReference>
<dbReference type="Gene3D" id="3.40.50.620">
    <property type="entry name" value="HUPs"/>
    <property type="match status" value="1"/>
</dbReference>
<evidence type="ECO:0000313" key="9">
    <source>
        <dbReference type="EMBL" id="CAB4730300.1"/>
    </source>
</evidence>
<proteinExistence type="inferred from homology"/>
<dbReference type="UniPathway" id="UPA00028">
    <property type="reaction ID" value="UER00005"/>
</dbReference>
<sequence>MGALHAGHASLFALAKKYSSDVVASIFVNPLQFENQEDLAQYPRTPDIDIAIAEAAGVTHLWLPTQAEIYPDGYLKKSAGPIGDIYEGKSRPGHFDGVLTVVNRFFELLKPKVAIFGEKDFQQLQLIKTIAGDIEIITAPTIRESDGLALSSRNVRLSEEGRNAAQVIYRALTQARSESELREILASESALTVDYADFIDEKTFAHAQSDTREVRAIVAGWINGVRLIDNMAMGNRA</sequence>
<comment type="pathway">
    <text evidence="1">Cofactor biosynthesis; (R)-pantothenate biosynthesis; (R)-pantothenate from (R)-pantoate and beta-alanine: step 1/1.</text>
</comment>
<dbReference type="PANTHER" id="PTHR21299">
    <property type="entry name" value="CYTIDYLATE KINASE/PANTOATE-BETA-ALANINE LIGASE"/>
    <property type="match status" value="1"/>
</dbReference>
<gene>
    <name evidence="9" type="ORF">UFOPK2735_00601</name>
</gene>
<dbReference type="GO" id="GO:0004592">
    <property type="term" value="F:pantoate-beta-alanine ligase activity"/>
    <property type="evidence" value="ECO:0007669"/>
    <property type="project" value="UniProtKB-EC"/>
</dbReference>
<accession>A0A6J6S5M9</accession>
<reference evidence="9" key="1">
    <citation type="submission" date="2020-05" db="EMBL/GenBank/DDBJ databases">
        <authorList>
            <person name="Chiriac C."/>
            <person name="Salcher M."/>
            <person name="Ghai R."/>
            <person name="Kavagutti S V."/>
        </authorList>
    </citation>
    <scope>NUCLEOTIDE SEQUENCE</scope>
</reference>
<keyword evidence="6" id="KW-0547">Nucleotide-binding</keyword>
<evidence type="ECO:0000256" key="2">
    <source>
        <dbReference type="ARBA" id="ARBA00009256"/>
    </source>
</evidence>
<comment type="catalytic activity">
    <reaction evidence="8">
        <text>(R)-pantoate + beta-alanine + ATP = (R)-pantothenate + AMP + diphosphate + H(+)</text>
        <dbReference type="Rhea" id="RHEA:10912"/>
        <dbReference type="ChEBI" id="CHEBI:15378"/>
        <dbReference type="ChEBI" id="CHEBI:15980"/>
        <dbReference type="ChEBI" id="CHEBI:29032"/>
        <dbReference type="ChEBI" id="CHEBI:30616"/>
        <dbReference type="ChEBI" id="CHEBI:33019"/>
        <dbReference type="ChEBI" id="CHEBI:57966"/>
        <dbReference type="ChEBI" id="CHEBI:456215"/>
        <dbReference type="EC" id="6.3.2.1"/>
    </reaction>
</comment>
<dbReference type="AlphaFoldDB" id="A0A6J6S5M9"/>
<keyword evidence="7" id="KW-0067">ATP-binding</keyword>
<dbReference type="InterPro" id="IPR042176">
    <property type="entry name" value="Pantoate_ligase_C"/>
</dbReference>
<evidence type="ECO:0000256" key="6">
    <source>
        <dbReference type="ARBA" id="ARBA00022741"/>
    </source>
</evidence>
<evidence type="ECO:0000256" key="4">
    <source>
        <dbReference type="ARBA" id="ARBA00022598"/>
    </source>
</evidence>
<comment type="similarity">
    <text evidence="2">Belongs to the pantothenate synthetase family.</text>
</comment>
<dbReference type="Gene3D" id="3.30.1300.10">
    <property type="entry name" value="Pantoate-beta-alanine ligase, C-terminal domain"/>
    <property type="match status" value="1"/>
</dbReference>
<protein>
    <recommendedName>
        <fullName evidence="3">pantoate--beta-alanine ligase (AMP-forming)</fullName>
        <ecNumber evidence="3">6.3.2.1</ecNumber>
    </recommendedName>
</protein>
<dbReference type="PANTHER" id="PTHR21299:SF1">
    <property type="entry name" value="PANTOATE--BETA-ALANINE LIGASE"/>
    <property type="match status" value="1"/>
</dbReference>
<dbReference type="GO" id="GO:0005829">
    <property type="term" value="C:cytosol"/>
    <property type="evidence" value="ECO:0007669"/>
    <property type="project" value="TreeGrafter"/>
</dbReference>
<evidence type="ECO:0000256" key="1">
    <source>
        <dbReference type="ARBA" id="ARBA00004990"/>
    </source>
</evidence>
<evidence type="ECO:0000256" key="7">
    <source>
        <dbReference type="ARBA" id="ARBA00022840"/>
    </source>
</evidence>
<name>A0A6J6S5M9_9ZZZZ</name>
<keyword evidence="4" id="KW-0436">Ligase</keyword>
<dbReference type="InterPro" id="IPR003721">
    <property type="entry name" value="Pantoate_ligase"/>
</dbReference>
<dbReference type="GO" id="GO:0005524">
    <property type="term" value="F:ATP binding"/>
    <property type="evidence" value="ECO:0007669"/>
    <property type="project" value="UniProtKB-KW"/>
</dbReference>
<evidence type="ECO:0000256" key="8">
    <source>
        <dbReference type="ARBA" id="ARBA00048258"/>
    </source>
</evidence>
<dbReference type="EMBL" id="CAEZYP010000078">
    <property type="protein sequence ID" value="CAB4730300.1"/>
    <property type="molecule type" value="Genomic_DNA"/>
</dbReference>
<evidence type="ECO:0000256" key="3">
    <source>
        <dbReference type="ARBA" id="ARBA00012219"/>
    </source>
</evidence>